<evidence type="ECO:0000256" key="1">
    <source>
        <dbReference type="SAM" id="MobiDB-lite"/>
    </source>
</evidence>
<reference evidence="2 3" key="1">
    <citation type="submission" date="2023-07" db="EMBL/GenBank/DDBJ databases">
        <title>Comparative genomics of wheat-associated soil bacteria to identify genetic determinants of phenazine resistance.</title>
        <authorList>
            <person name="Mouncey N."/>
        </authorList>
    </citation>
    <scope>NUCLEOTIDE SEQUENCE [LARGE SCALE GENOMIC DNA]</scope>
    <source>
        <strain evidence="2 3">V2I4</strain>
    </source>
</reference>
<feature type="region of interest" description="Disordered" evidence="1">
    <location>
        <begin position="102"/>
        <end position="180"/>
    </location>
</feature>
<feature type="region of interest" description="Disordered" evidence="1">
    <location>
        <begin position="1"/>
        <end position="25"/>
    </location>
</feature>
<evidence type="ECO:0000313" key="3">
    <source>
        <dbReference type="Proteomes" id="UP001230328"/>
    </source>
</evidence>
<name>A0ABU0SVD5_9ACTN</name>
<comment type="caution">
    <text evidence="2">The sequence shown here is derived from an EMBL/GenBank/DDBJ whole genome shotgun (WGS) entry which is preliminary data.</text>
</comment>
<dbReference type="Proteomes" id="UP001230328">
    <property type="component" value="Unassembled WGS sequence"/>
</dbReference>
<accession>A0ABU0SVD5</accession>
<sequence>MKYTTKRTTGPAGVSPAPRLLPWPSLDGKPSDLVTEDGGGYVSRLADDLEAAQLATSTDVLGLARTVLDDPASPYTEVRYAGLRLAECLADALRVAEARGMRLPAPDTEDDGQATQETKRHPTSATRYGGWSPANDDTVRSASPRDDRGAGVGRVPGGSRPAQVINNNATHITTARHGST</sequence>
<protein>
    <submittedName>
        <fullName evidence="2">Uncharacterized protein</fullName>
    </submittedName>
</protein>
<dbReference type="EMBL" id="JAUSZI010000002">
    <property type="protein sequence ID" value="MDQ1027509.1"/>
    <property type="molecule type" value="Genomic_DNA"/>
</dbReference>
<feature type="compositionally biased region" description="Polar residues" evidence="1">
    <location>
        <begin position="164"/>
        <end position="180"/>
    </location>
</feature>
<keyword evidence="3" id="KW-1185">Reference proteome</keyword>
<gene>
    <name evidence="2" type="ORF">QF035_005091</name>
</gene>
<organism evidence="2 3">
    <name type="scientific">Streptomyces umbrinus</name>
    <dbReference type="NCBI Taxonomy" id="67370"/>
    <lineage>
        <taxon>Bacteria</taxon>
        <taxon>Bacillati</taxon>
        <taxon>Actinomycetota</taxon>
        <taxon>Actinomycetes</taxon>
        <taxon>Kitasatosporales</taxon>
        <taxon>Streptomycetaceae</taxon>
        <taxon>Streptomyces</taxon>
        <taxon>Streptomyces phaeochromogenes group</taxon>
    </lineage>
</organism>
<dbReference type="RefSeq" id="WP_307522867.1">
    <property type="nucleotide sequence ID" value="NZ_JAUSZI010000002.1"/>
</dbReference>
<evidence type="ECO:0000313" key="2">
    <source>
        <dbReference type="EMBL" id="MDQ1027509.1"/>
    </source>
</evidence>
<proteinExistence type="predicted"/>
<feature type="compositionally biased region" description="Basic and acidic residues" evidence="1">
    <location>
        <begin position="137"/>
        <end position="149"/>
    </location>
</feature>